<reference evidence="2 3" key="1">
    <citation type="submission" date="2014-04" db="EMBL/GenBank/DDBJ databases">
        <authorList>
            <consortium name="DOE Joint Genome Institute"/>
            <person name="Kuo A."/>
            <person name="Girlanda M."/>
            <person name="Perotto S."/>
            <person name="Kohler A."/>
            <person name="Nagy L.G."/>
            <person name="Floudas D."/>
            <person name="Copeland A."/>
            <person name="Barry K.W."/>
            <person name="Cichocki N."/>
            <person name="Veneault-Fourrey C."/>
            <person name="LaButti K."/>
            <person name="Lindquist E.A."/>
            <person name="Lipzen A."/>
            <person name="Lundell T."/>
            <person name="Morin E."/>
            <person name="Murat C."/>
            <person name="Sun H."/>
            <person name="Tunlid A."/>
            <person name="Henrissat B."/>
            <person name="Grigoriev I.V."/>
            <person name="Hibbett D.S."/>
            <person name="Martin F."/>
            <person name="Nordberg H.P."/>
            <person name="Cantor M.N."/>
            <person name="Hua S.X."/>
        </authorList>
    </citation>
    <scope>NUCLEOTIDE SEQUENCE [LARGE SCALE GENOMIC DNA]</scope>
    <source>
        <strain evidence="2 3">MUT 4182</strain>
    </source>
</reference>
<dbReference type="AlphaFoldDB" id="A0A0C3QIB4"/>
<keyword evidence="3" id="KW-1185">Reference proteome</keyword>
<sequence>MIEKPREAHRVLSIIEVLIQILRSLRKPDLAAAALVCRTWSDVALDLLWEELESVHPIMALLGPISQQVGGWDWDHGFPSGDWARFASYVKRVRSLSYGSASERDGNSDQISYHAPAKWHSYVSSNDERYLLPQIRKIDWNCFNYSQLEMIFPFVSPKIKDIRIRTRWGVSSTVLDRFLRALRRLPTSGVRVLHFKHDIVPKDGVPEEMKYLLESMDDLEELRVPYHLMEPAMFKPSRLRVLEASHDLESGIDFNALLSQLADTCPLLENLRIMFLMDGNINFSVIRPLTRCPKLRSLDMEYHGTFDLNVAEIHEMGRAWRELEVLHIASRRVYNWPVGPGPAVPISLLAAFAEFFSPKLRKLGLYINTQDIPAPPDPPVSFPNLEVLYVGTSRLDSDKAKVAKAFAFLSGLLPKEMGIITSDRWSWNRQLSVFDPGSWGWGGTSWNVLSRMLSQGETEDILAGLGTV</sequence>
<accession>A0A0C3QIB4</accession>
<evidence type="ECO:0000313" key="3">
    <source>
        <dbReference type="Proteomes" id="UP000054248"/>
    </source>
</evidence>
<dbReference type="HOGENOM" id="CLU_021164_5_3_1"/>
<gene>
    <name evidence="2" type="ORF">M407DRAFT_19269</name>
</gene>
<dbReference type="EMBL" id="KN822960">
    <property type="protein sequence ID" value="KIO31760.1"/>
    <property type="molecule type" value="Genomic_DNA"/>
</dbReference>
<reference evidence="3" key="2">
    <citation type="submission" date="2015-01" db="EMBL/GenBank/DDBJ databases">
        <title>Evolutionary Origins and Diversification of the Mycorrhizal Mutualists.</title>
        <authorList>
            <consortium name="DOE Joint Genome Institute"/>
            <consortium name="Mycorrhizal Genomics Consortium"/>
            <person name="Kohler A."/>
            <person name="Kuo A."/>
            <person name="Nagy L.G."/>
            <person name="Floudas D."/>
            <person name="Copeland A."/>
            <person name="Barry K.W."/>
            <person name="Cichocki N."/>
            <person name="Veneault-Fourrey C."/>
            <person name="LaButti K."/>
            <person name="Lindquist E.A."/>
            <person name="Lipzen A."/>
            <person name="Lundell T."/>
            <person name="Morin E."/>
            <person name="Murat C."/>
            <person name="Riley R."/>
            <person name="Ohm R."/>
            <person name="Sun H."/>
            <person name="Tunlid A."/>
            <person name="Henrissat B."/>
            <person name="Grigoriev I.V."/>
            <person name="Hibbett D.S."/>
            <person name="Martin F."/>
        </authorList>
    </citation>
    <scope>NUCLEOTIDE SEQUENCE [LARGE SCALE GENOMIC DNA]</scope>
    <source>
        <strain evidence="3">MUT 4182</strain>
    </source>
</reference>
<dbReference type="Pfam" id="PF12937">
    <property type="entry name" value="F-box-like"/>
    <property type="match status" value="1"/>
</dbReference>
<organism evidence="2 3">
    <name type="scientific">Tulasnella calospora MUT 4182</name>
    <dbReference type="NCBI Taxonomy" id="1051891"/>
    <lineage>
        <taxon>Eukaryota</taxon>
        <taxon>Fungi</taxon>
        <taxon>Dikarya</taxon>
        <taxon>Basidiomycota</taxon>
        <taxon>Agaricomycotina</taxon>
        <taxon>Agaricomycetes</taxon>
        <taxon>Cantharellales</taxon>
        <taxon>Tulasnellaceae</taxon>
        <taxon>Tulasnella</taxon>
    </lineage>
</organism>
<dbReference type="InterPro" id="IPR032675">
    <property type="entry name" value="LRR_dom_sf"/>
</dbReference>
<name>A0A0C3QIB4_9AGAM</name>
<dbReference type="Proteomes" id="UP000054248">
    <property type="component" value="Unassembled WGS sequence"/>
</dbReference>
<dbReference type="Gene3D" id="1.20.1280.50">
    <property type="match status" value="1"/>
</dbReference>
<evidence type="ECO:0000313" key="2">
    <source>
        <dbReference type="EMBL" id="KIO31760.1"/>
    </source>
</evidence>
<proteinExistence type="predicted"/>
<dbReference type="InterPro" id="IPR001810">
    <property type="entry name" value="F-box_dom"/>
</dbReference>
<dbReference type="InterPro" id="IPR036047">
    <property type="entry name" value="F-box-like_dom_sf"/>
</dbReference>
<dbReference type="SUPFAM" id="SSF52047">
    <property type="entry name" value="RNI-like"/>
    <property type="match status" value="1"/>
</dbReference>
<evidence type="ECO:0000259" key="1">
    <source>
        <dbReference type="Pfam" id="PF12937"/>
    </source>
</evidence>
<dbReference type="Gene3D" id="3.80.10.10">
    <property type="entry name" value="Ribonuclease Inhibitor"/>
    <property type="match status" value="1"/>
</dbReference>
<dbReference type="SUPFAM" id="SSF81383">
    <property type="entry name" value="F-box domain"/>
    <property type="match status" value="1"/>
</dbReference>
<protein>
    <recommendedName>
        <fullName evidence="1">F-box domain-containing protein</fullName>
    </recommendedName>
</protein>
<dbReference type="OrthoDB" id="2447803at2759"/>
<feature type="domain" description="F-box" evidence="1">
    <location>
        <begin position="16"/>
        <end position="51"/>
    </location>
</feature>